<gene>
    <name evidence="2" type="ORF">J5V48_09470</name>
</gene>
<evidence type="ECO:0000313" key="2">
    <source>
        <dbReference type="EMBL" id="MBW7571119.1"/>
    </source>
</evidence>
<dbReference type="Proteomes" id="UP000731465">
    <property type="component" value="Unassembled WGS sequence"/>
</dbReference>
<reference evidence="2 3" key="1">
    <citation type="submission" date="2021-03" db="EMBL/GenBank/DDBJ databases">
        <title>Succinivibrio sp. nov. isolated from feces of cow.</title>
        <authorList>
            <person name="Choi J.-Y."/>
        </authorList>
    </citation>
    <scope>NUCLEOTIDE SEQUENCE [LARGE SCALE GENOMIC DNA]</scope>
    <source>
        <strain evidence="2 3">AGMB01872</strain>
    </source>
</reference>
<protein>
    <submittedName>
        <fullName evidence="2">ATP-binding protein</fullName>
    </submittedName>
</protein>
<dbReference type="PIRSF" id="PIRSF003073">
    <property type="entry name" value="DNAC_TnpB_IstB"/>
    <property type="match status" value="1"/>
</dbReference>
<organism evidence="2 3">
    <name type="scientific">Succinivibrio faecicola</name>
    <dbReference type="NCBI Taxonomy" id="2820300"/>
    <lineage>
        <taxon>Bacteria</taxon>
        <taxon>Pseudomonadati</taxon>
        <taxon>Pseudomonadota</taxon>
        <taxon>Gammaproteobacteria</taxon>
        <taxon>Aeromonadales</taxon>
        <taxon>Succinivibrionaceae</taxon>
        <taxon>Succinivibrio</taxon>
    </lineage>
</organism>
<accession>A0ABS7DII3</accession>
<dbReference type="PANTHER" id="PTHR30050:SF4">
    <property type="entry name" value="ATP-BINDING PROTEIN RV3427C IN INSERTION SEQUENCE-RELATED"/>
    <property type="match status" value="1"/>
</dbReference>
<name>A0ABS7DII3_9GAMM</name>
<dbReference type="InterPro" id="IPR028350">
    <property type="entry name" value="DNAC/IstB-like"/>
</dbReference>
<evidence type="ECO:0000313" key="3">
    <source>
        <dbReference type="Proteomes" id="UP000731465"/>
    </source>
</evidence>
<dbReference type="RefSeq" id="WP_219938355.1">
    <property type="nucleotide sequence ID" value="NZ_JAGFNY010000059.1"/>
</dbReference>
<dbReference type="EMBL" id="JAGFNY010000059">
    <property type="protein sequence ID" value="MBW7571119.1"/>
    <property type="molecule type" value="Genomic_DNA"/>
</dbReference>
<feature type="domain" description="IstB-like ATP-binding" evidence="1">
    <location>
        <begin position="17"/>
        <end position="249"/>
    </location>
</feature>
<proteinExistence type="predicted"/>
<dbReference type="Pfam" id="PF01695">
    <property type="entry name" value="IstB_IS21"/>
    <property type="match status" value="1"/>
</dbReference>
<keyword evidence="2" id="KW-0547">Nucleotide-binding</keyword>
<sequence>MKEKTVLLPEQRELIALAQRLELDGVVDELYEQFGSPEMYTDMTFEDKLKRCLESHEEHVAHKRFNKLFRNSRVRKRIYLKQFAPDPSRGFESTMLLKLKDCDYINKGINIVISGASGTGKTALACAAAVEAMSKGYSVMFYRFNDFMTMVNSKDGPSFIRFRDRIKNIDLIVFDDWGLSKIPDNIVCALNEIAECRYGIGSTIITSQLGKNSLKKVIDPSPIRDALADRLMRDSDMEITLKGASWRGTNEEIKGEQND</sequence>
<evidence type="ECO:0000259" key="1">
    <source>
        <dbReference type="Pfam" id="PF01695"/>
    </source>
</evidence>
<dbReference type="InterPro" id="IPR027417">
    <property type="entry name" value="P-loop_NTPase"/>
</dbReference>
<keyword evidence="2" id="KW-0067">ATP-binding</keyword>
<dbReference type="Gene3D" id="3.40.50.300">
    <property type="entry name" value="P-loop containing nucleotide triphosphate hydrolases"/>
    <property type="match status" value="1"/>
</dbReference>
<dbReference type="SUPFAM" id="SSF52540">
    <property type="entry name" value="P-loop containing nucleoside triphosphate hydrolases"/>
    <property type="match status" value="1"/>
</dbReference>
<dbReference type="PANTHER" id="PTHR30050">
    <property type="entry name" value="CHROMOSOMAL REPLICATION INITIATOR PROTEIN DNAA"/>
    <property type="match status" value="1"/>
</dbReference>
<dbReference type="GO" id="GO:0005524">
    <property type="term" value="F:ATP binding"/>
    <property type="evidence" value="ECO:0007669"/>
    <property type="project" value="UniProtKB-KW"/>
</dbReference>
<comment type="caution">
    <text evidence="2">The sequence shown here is derived from an EMBL/GenBank/DDBJ whole genome shotgun (WGS) entry which is preliminary data.</text>
</comment>
<dbReference type="InterPro" id="IPR002611">
    <property type="entry name" value="IstB_ATP-bd"/>
</dbReference>
<keyword evidence="3" id="KW-1185">Reference proteome</keyword>